<feature type="compositionally biased region" description="Basic and acidic residues" evidence="1">
    <location>
        <begin position="203"/>
        <end position="215"/>
    </location>
</feature>
<reference evidence="2 3" key="1">
    <citation type="submission" date="2024-10" db="EMBL/GenBank/DDBJ databases">
        <title>The Natural Products Discovery Center: Release of the First 8490 Sequenced Strains for Exploring Actinobacteria Biosynthetic Diversity.</title>
        <authorList>
            <person name="Kalkreuter E."/>
            <person name="Kautsar S.A."/>
            <person name="Yang D."/>
            <person name="Bader C.D."/>
            <person name="Teijaro C.N."/>
            <person name="Fluegel L."/>
            <person name="Davis C.M."/>
            <person name="Simpson J.R."/>
            <person name="Lauterbach L."/>
            <person name="Steele A.D."/>
            <person name="Gui C."/>
            <person name="Meng S."/>
            <person name="Li G."/>
            <person name="Viehrig K."/>
            <person name="Ye F."/>
            <person name="Su P."/>
            <person name="Kiefer A.F."/>
            <person name="Nichols A."/>
            <person name="Cepeda A.J."/>
            <person name="Yan W."/>
            <person name="Fan B."/>
            <person name="Jiang Y."/>
            <person name="Adhikari A."/>
            <person name="Zheng C.-J."/>
            <person name="Schuster L."/>
            <person name="Cowan T.M."/>
            <person name="Smanski M.J."/>
            <person name="Chevrette M.G."/>
            <person name="De Carvalho L.P.S."/>
            <person name="Shen B."/>
        </authorList>
    </citation>
    <scope>NUCLEOTIDE SEQUENCE [LARGE SCALE GENOMIC DNA]</scope>
    <source>
        <strain evidence="2 3">NPDC019626</strain>
    </source>
</reference>
<dbReference type="InterPro" id="IPR036894">
    <property type="entry name" value="YbaB-like_sf"/>
</dbReference>
<evidence type="ECO:0000313" key="3">
    <source>
        <dbReference type="Proteomes" id="UP001611450"/>
    </source>
</evidence>
<evidence type="ECO:0000256" key="1">
    <source>
        <dbReference type="SAM" id="MobiDB-lite"/>
    </source>
</evidence>
<feature type="compositionally biased region" description="Basic and acidic residues" evidence="1">
    <location>
        <begin position="1"/>
        <end position="12"/>
    </location>
</feature>
<organism evidence="2 3">
    <name type="scientific">Nocardia beijingensis</name>
    <dbReference type="NCBI Taxonomy" id="95162"/>
    <lineage>
        <taxon>Bacteria</taxon>
        <taxon>Bacillati</taxon>
        <taxon>Actinomycetota</taxon>
        <taxon>Actinomycetes</taxon>
        <taxon>Mycobacteriales</taxon>
        <taxon>Nocardiaceae</taxon>
        <taxon>Nocardia</taxon>
    </lineage>
</organism>
<comment type="caution">
    <text evidence="2">The sequence shown here is derived from an EMBL/GenBank/DDBJ whole genome shotgun (WGS) entry which is preliminary data.</text>
</comment>
<dbReference type="EMBL" id="JBIRXV010000006">
    <property type="protein sequence ID" value="MFI2323980.1"/>
    <property type="molecule type" value="Genomic_DNA"/>
</dbReference>
<dbReference type="InterPro" id="IPR004401">
    <property type="entry name" value="YbaB/EbfC"/>
</dbReference>
<feature type="compositionally biased region" description="Low complexity" evidence="1">
    <location>
        <begin position="126"/>
        <end position="162"/>
    </location>
</feature>
<keyword evidence="3" id="KW-1185">Reference proteome</keyword>
<dbReference type="Gene3D" id="3.30.1310.10">
    <property type="entry name" value="Nucleoid-associated protein YbaB-like domain"/>
    <property type="match status" value="1"/>
</dbReference>
<feature type="compositionally biased region" description="Basic and acidic residues" evidence="1">
    <location>
        <begin position="104"/>
        <end position="125"/>
    </location>
</feature>
<accession>A0ABW7WM97</accession>
<dbReference type="RefSeq" id="WP_396946781.1">
    <property type="nucleotide sequence ID" value="NZ_JBIRXV010000006.1"/>
</dbReference>
<feature type="region of interest" description="Disordered" evidence="1">
    <location>
        <begin position="1"/>
        <end position="27"/>
    </location>
</feature>
<feature type="compositionally biased region" description="Acidic residues" evidence="1">
    <location>
        <begin position="264"/>
        <end position="273"/>
    </location>
</feature>
<protein>
    <submittedName>
        <fullName evidence="2">YbaB/EbfC family nucleoid-associated protein</fullName>
    </submittedName>
</protein>
<dbReference type="Pfam" id="PF02575">
    <property type="entry name" value="YbaB_DNA_bd"/>
    <property type="match status" value="1"/>
</dbReference>
<feature type="region of interest" description="Disordered" evidence="1">
    <location>
        <begin position="83"/>
        <end position="280"/>
    </location>
</feature>
<evidence type="ECO:0000313" key="2">
    <source>
        <dbReference type="EMBL" id="MFI2323980.1"/>
    </source>
</evidence>
<dbReference type="Proteomes" id="UP001611450">
    <property type="component" value="Unassembled WGS sequence"/>
</dbReference>
<gene>
    <name evidence="2" type="ORF">ACH47G_26170</name>
</gene>
<dbReference type="SUPFAM" id="SSF82607">
    <property type="entry name" value="YbaB-like"/>
    <property type="match status" value="1"/>
</dbReference>
<name>A0ABW7WM97_9NOCA</name>
<proteinExistence type="predicted"/>
<sequence length="280" mass="30187">MSSETQRIERLQDAMARSRGTASSSDGSVTVVVGANGVLYSIELGDAAARLTVHQLADVVVELHKVAFAQAGAAVREAVEQLRDSGIDASSPEGDETPAAGAAESHHPLEEHLRPAAGDHVRSDSYSDTSSDADTGAWSARDTYSPSRARGASHSGSASKGDASQHESMAHVIQPFDSPDDEDFYFTATPEPPPPRRAPRSVEVARADRADDSRDSLCPNLLSLPDDRQAVDARTGTSQTVEDPVSIPAWLEPQFPESDRAEDDRYEFDDHWDDWDVGRH</sequence>